<feature type="region of interest" description="Disordered" evidence="6">
    <location>
        <begin position="528"/>
        <end position="617"/>
    </location>
</feature>
<evidence type="ECO:0000256" key="5">
    <source>
        <dbReference type="ARBA" id="ARBA00034125"/>
    </source>
</evidence>
<evidence type="ECO:0000256" key="7">
    <source>
        <dbReference type="SAM" id="Phobius"/>
    </source>
</evidence>
<dbReference type="InterPro" id="IPR010619">
    <property type="entry name" value="ThrE-like_N"/>
</dbReference>
<dbReference type="PANTHER" id="PTHR31082">
    <property type="entry name" value="PHEROMONE-REGULATED MEMBRANE PROTEIN 10"/>
    <property type="match status" value="1"/>
</dbReference>
<feature type="compositionally biased region" description="Pro residues" evidence="6">
    <location>
        <begin position="34"/>
        <end position="43"/>
    </location>
</feature>
<feature type="domain" description="Threonine/serine exporter-like N-terminal" evidence="8">
    <location>
        <begin position="697"/>
        <end position="936"/>
    </location>
</feature>
<dbReference type="Pfam" id="PF06738">
    <property type="entry name" value="ThrE"/>
    <property type="match status" value="1"/>
</dbReference>
<feature type="region of interest" description="Disordered" evidence="6">
    <location>
        <begin position="205"/>
        <end position="237"/>
    </location>
</feature>
<dbReference type="RefSeq" id="XP_021873869.1">
    <property type="nucleotide sequence ID" value="XM_022017874.1"/>
</dbReference>
<feature type="compositionally biased region" description="Basic and acidic residues" evidence="6">
    <location>
        <begin position="595"/>
        <end position="606"/>
    </location>
</feature>
<feature type="region of interest" description="Disordered" evidence="6">
    <location>
        <begin position="1"/>
        <end position="182"/>
    </location>
</feature>
<name>A0A1Y1URH2_9TREE</name>
<feature type="transmembrane region" description="Helical" evidence="7">
    <location>
        <begin position="1052"/>
        <end position="1072"/>
    </location>
</feature>
<comment type="similarity">
    <text evidence="5">Belongs to the ThrE exporter (TC 2.A.79) family.</text>
</comment>
<dbReference type="AlphaFoldDB" id="A0A1Y1URH2"/>
<evidence type="ECO:0000259" key="9">
    <source>
        <dbReference type="Pfam" id="PF12821"/>
    </source>
</evidence>
<feature type="compositionally biased region" description="Low complexity" evidence="6">
    <location>
        <begin position="346"/>
        <end position="364"/>
    </location>
</feature>
<comment type="subcellular location">
    <subcellularLocation>
        <location evidence="1">Membrane</location>
        <topology evidence="1">Multi-pass membrane protein</topology>
    </subcellularLocation>
</comment>
<feature type="transmembrane region" description="Helical" evidence="7">
    <location>
        <begin position="1023"/>
        <end position="1040"/>
    </location>
</feature>
<feature type="compositionally biased region" description="Low complexity" evidence="6">
    <location>
        <begin position="14"/>
        <end position="26"/>
    </location>
</feature>
<evidence type="ECO:0000256" key="3">
    <source>
        <dbReference type="ARBA" id="ARBA00022989"/>
    </source>
</evidence>
<sequence length="1127" mass="121703">MSIPDNPFSTTQNSSSEPSSASSSEARVPQAPSRSPPRLPPLDLPSQNVISHTETQSPSPTYTPGGSVLQHPGEARPTRMDRHVQFNSKHRINSVGMEPLRPPAPSSPQGLSASNLEKIDSALQRHKTKTMQRRRPPRELRNTNRGGEDDDDYDYRLDVDPPMDLGRVTSPSNPSVARETEEGATLQRLLEYRGEDWVPGEYIPLGETDGLPGRQNEQRENQSEATNLVRAHTSKWGTLRRRVKTGGMVHAAFGADERARRGENRPSQERQGGRSEDMRSDQEKSGLGRRKTQRETERAEDWDNNNRQPHLPRRLSGGLQGLPGGGGNSVLSSLLQLYNQTHGGDSEATSAATSAAPSVASSRATSEDEDSSDGDSPKRQKPATHPQGEKKAMGELEKIISPSHGEEGVIRSPLETVASDEIRPEGQTYSPFVPPNTNSSSYVGQNSGQTTPGSTRLLDYFRSAKNEVVEKIEDADRPDAAKSGAGVVGALIASVANVSGVATPAASALVPAARRSGFQLERFSLPEADESPLQAPSRTHWRPASAASTRNNSRPGSVHSSTAVSGATSPEEKSRTRSSSDALVNGEDGSGNASYRKEGRRPKAFDSHGLGKLPGAAISAPGHALKSAEKWIAAKTPLTTPPGEFFGNYMDKPLTEEEKRKRDWDRERRKKHKAKKARKKQEIFIVQHVAAVLARQQFILKLARALMMFGSPSHRLETQIQATARVLEINAQVICLPNVMMISFNDEATHTSETKFLKQSAGIDLGKVLATHNLYWDVIHDRISVDQASKDLDILMTSKVYYNWWQTLIIASTCSAFICVIAYHGSFIDALMSMPLGMLLIAAQMLSARNDLFSNVFEIAIATLISFLAAALASTGKFCYTALVSGGVVLILPGYIVLTGSLELASRNIVSGSVRIGYSVIYSLFLGFGLSIGAEFWTKFTGDAVKGGSQLYCESAHADAPWYRATPSPYWWFLCCPGFSMALALRNQQPLLAKELPIMVAIAASGWCANHFSSLAFPGRADMSSAIGAFVVGTLGSLYGRLARGANFPVTVVGILFQLPSGLANGGIFNFAQESTSGNSNAYSDGFQVAEQLVSVAIGLTVGLFVSAVVTNPLGGSRRTGSGIFSF</sequence>
<protein>
    <recommendedName>
        <fullName evidence="12">Threonine/serine exporter-like N-terminal domain-containing protein</fullName>
    </recommendedName>
</protein>
<feature type="compositionally biased region" description="Polar residues" evidence="6">
    <location>
        <begin position="546"/>
        <end position="568"/>
    </location>
</feature>
<dbReference type="Proteomes" id="UP000193218">
    <property type="component" value="Unassembled WGS sequence"/>
</dbReference>
<feature type="compositionally biased region" description="Basic and acidic residues" evidence="6">
    <location>
        <begin position="73"/>
        <end position="84"/>
    </location>
</feature>
<dbReference type="InParanoid" id="A0A1Y1URH2"/>
<dbReference type="InterPro" id="IPR024528">
    <property type="entry name" value="ThrE_2"/>
</dbReference>
<dbReference type="GO" id="GO:0016020">
    <property type="term" value="C:membrane"/>
    <property type="evidence" value="ECO:0007669"/>
    <property type="project" value="UniProtKB-SubCell"/>
</dbReference>
<feature type="transmembrane region" description="Helical" evidence="7">
    <location>
        <begin position="916"/>
        <end position="937"/>
    </location>
</feature>
<accession>A0A1Y1URH2</accession>
<feature type="compositionally biased region" description="Polar residues" evidence="6">
    <location>
        <begin position="47"/>
        <end position="64"/>
    </location>
</feature>
<keyword evidence="3 7" id="KW-1133">Transmembrane helix</keyword>
<evidence type="ECO:0000256" key="6">
    <source>
        <dbReference type="SAM" id="MobiDB-lite"/>
    </source>
</evidence>
<feature type="transmembrane region" description="Helical" evidence="7">
    <location>
        <begin position="852"/>
        <end position="874"/>
    </location>
</feature>
<keyword evidence="2 7" id="KW-0812">Transmembrane</keyword>
<feature type="transmembrane region" description="Helical" evidence="7">
    <location>
        <begin position="1092"/>
        <end position="1110"/>
    </location>
</feature>
<dbReference type="EMBL" id="NBSH01000002">
    <property type="protein sequence ID" value="ORX40084.1"/>
    <property type="molecule type" value="Genomic_DNA"/>
</dbReference>
<feature type="compositionally biased region" description="Basic and acidic residues" evidence="6">
    <location>
        <begin position="255"/>
        <end position="286"/>
    </location>
</feature>
<evidence type="ECO:0000313" key="10">
    <source>
        <dbReference type="EMBL" id="ORX40084.1"/>
    </source>
</evidence>
<dbReference type="PANTHER" id="PTHR31082:SF4">
    <property type="entry name" value="PHEROMONE-REGULATED MEMBRANE PROTEIN 10"/>
    <property type="match status" value="1"/>
</dbReference>
<dbReference type="OrthoDB" id="413008at2759"/>
<feature type="domain" description="Threonine/Serine exporter ThrE" evidence="9">
    <location>
        <begin position="991"/>
        <end position="1109"/>
    </location>
</feature>
<proteinExistence type="inferred from homology"/>
<feature type="compositionally biased region" description="Basic residues" evidence="6">
    <location>
        <begin position="124"/>
        <end position="136"/>
    </location>
</feature>
<dbReference type="GO" id="GO:0022857">
    <property type="term" value="F:transmembrane transporter activity"/>
    <property type="evidence" value="ECO:0007669"/>
    <property type="project" value="InterPro"/>
</dbReference>
<evidence type="ECO:0000256" key="4">
    <source>
        <dbReference type="ARBA" id="ARBA00023136"/>
    </source>
</evidence>
<dbReference type="Pfam" id="PF12821">
    <property type="entry name" value="ThrE_2"/>
    <property type="match status" value="1"/>
</dbReference>
<feature type="compositionally biased region" description="Basic and acidic residues" evidence="6">
    <location>
        <begin position="387"/>
        <end position="409"/>
    </location>
</feature>
<keyword evidence="11" id="KW-1185">Reference proteome</keyword>
<feature type="transmembrane region" description="Helical" evidence="7">
    <location>
        <begin position="880"/>
        <end position="904"/>
    </location>
</feature>
<evidence type="ECO:0000313" key="11">
    <source>
        <dbReference type="Proteomes" id="UP000193218"/>
    </source>
</evidence>
<evidence type="ECO:0000256" key="1">
    <source>
        <dbReference type="ARBA" id="ARBA00004141"/>
    </source>
</evidence>
<keyword evidence="4 7" id="KW-0472">Membrane</keyword>
<feature type="compositionally biased region" description="Gly residues" evidence="6">
    <location>
        <begin position="318"/>
        <end position="327"/>
    </location>
</feature>
<evidence type="ECO:0000256" key="2">
    <source>
        <dbReference type="ARBA" id="ARBA00022692"/>
    </source>
</evidence>
<gene>
    <name evidence="10" type="ORF">BD324DRAFT_648693</name>
</gene>
<feature type="region of interest" description="Disordered" evidence="6">
    <location>
        <begin position="251"/>
        <end position="327"/>
    </location>
</feature>
<organism evidence="10 11">
    <name type="scientific">Kockovaella imperatae</name>
    <dbReference type="NCBI Taxonomy" id="4999"/>
    <lineage>
        <taxon>Eukaryota</taxon>
        <taxon>Fungi</taxon>
        <taxon>Dikarya</taxon>
        <taxon>Basidiomycota</taxon>
        <taxon>Agaricomycotina</taxon>
        <taxon>Tremellomycetes</taxon>
        <taxon>Tremellales</taxon>
        <taxon>Cuniculitremaceae</taxon>
        <taxon>Kockovaella</taxon>
    </lineage>
</organism>
<comment type="caution">
    <text evidence="10">The sequence shown here is derived from an EMBL/GenBank/DDBJ whole genome shotgun (WGS) entry which is preliminary data.</text>
</comment>
<feature type="transmembrane region" description="Helical" evidence="7">
    <location>
        <begin position="804"/>
        <end position="831"/>
    </location>
</feature>
<reference evidence="10 11" key="1">
    <citation type="submission" date="2017-03" db="EMBL/GenBank/DDBJ databases">
        <title>Widespread Adenine N6-methylation of Active Genes in Fungi.</title>
        <authorList>
            <consortium name="DOE Joint Genome Institute"/>
            <person name="Mondo S.J."/>
            <person name="Dannebaum R.O."/>
            <person name="Kuo R.C."/>
            <person name="Louie K.B."/>
            <person name="Bewick A.J."/>
            <person name="Labutti K."/>
            <person name="Haridas S."/>
            <person name="Kuo A."/>
            <person name="Salamov A."/>
            <person name="Ahrendt S.R."/>
            <person name="Lau R."/>
            <person name="Bowen B.P."/>
            <person name="Lipzen A."/>
            <person name="Sullivan W."/>
            <person name="Andreopoulos W.B."/>
            <person name="Clum A."/>
            <person name="Lindquist E."/>
            <person name="Daum C."/>
            <person name="Northen T.R."/>
            <person name="Ramamoorthy G."/>
            <person name="Schmitz R.J."/>
            <person name="Gryganskyi A."/>
            <person name="Culley D."/>
            <person name="Magnuson J."/>
            <person name="James T.Y."/>
            <person name="O'Malley M.A."/>
            <person name="Stajich J.E."/>
            <person name="Spatafora J.W."/>
            <person name="Visel A."/>
            <person name="Grigoriev I.V."/>
        </authorList>
    </citation>
    <scope>NUCLEOTIDE SEQUENCE [LARGE SCALE GENOMIC DNA]</scope>
    <source>
        <strain evidence="10 11">NRRL Y-17943</strain>
    </source>
</reference>
<evidence type="ECO:0008006" key="12">
    <source>
        <dbReference type="Google" id="ProtNLM"/>
    </source>
</evidence>
<evidence type="ECO:0000259" key="8">
    <source>
        <dbReference type="Pfam" id="PF06738"/>
    </source>
</evidence>
<dbReference type="GeneID" id="33559683"/>
<feature type="region of interest" description="Disordered" evidence="6">
    <location>
        <begin position="342"/>
        <end position="454"/>
    </location>
</feature>
<feature type="compositionally biased region" description="Polar residues" evidence="6">
    <location>
        <begin position="427"/>
        <end position="454"/>
    </location>
</feature>
<dbReference type="InterPro" id="IPR051361">
    <property type="entry name" value="ThrE/Ser_Exporter"/>
</dbReference>